<dbReference type="InterPro" id="IPR002110">
    <property type="entry name" value="Ankyrin_rpt"/>
</dbReference>
<keyword evidence="3" id="KW-1185">Reference proteome</keyword>
<dbReference type="Gene3D" id="1.25.40.20">
    <property type="entry name" value="Ankyrin repeat-containing domain"/>
    <property type="match status" value="1"/>
</dbReference>
<dbReference type="OrthoDB" id="194358at2759"/>
<dbReference type="EMBL" id="JAPDFW010000066">
    <property type="protein sequence ID" value="KAJ5075115.1"/>
    <property type="molecule type" value="Genomic_DNA"/>
</dbReference>
<gene>
    <name evidence="2" type="ORF">M0811_07466</name>
</gene>
<dbReference type="PROSITE" id="PS50088">
    <property type="entry name" value="ANK_REPEAT"/>
    <property type="match status" value="1"/>
</dbReference>
<dbReference type="AlphaFoldDB" id="A0A9Q0LM94"/>
<sequence length="72" mass="8339">MLSKCKDLKKEGQRGKIKIKKESPLHYLCKNSSITEEMIKLLKGTNADFNLKDEYNKKTPKDLLPDSLKKMI</sequence>
<comment type="caution">
    <text evidence="2">The sequence shown here is derived from an EMBL/GenBank/DDBJ whole genome shotgun (WGS) entry which is preliminary data.</text>
</comment>
<keyword evidence="1" id="KW-0040">ANK repeat</keyword>
<feature type="repeat" description="ANK" evidence="1">
    <location>
        <begin position="20"/>
        <end position="54"/>
    </location>
</feature>
<protein>
    <submittedName>
        <fullName evidence="2">Ankyrin repeat-containing protein</fullName>
    </submittedName>
</protein>
<name>A0A9Q0LM94_ANAIG</name>
<evidence type="ECO:0000313" key="3">
    <source>
        <dbReference type="Proteomes" id="UP001149090"/>
    </source>
</evidence>
<dbReference type="Proteomes" id="UP001149090">
    <property type="component" value="Unassembled WGS sequence"/>
</dbReference>
<proteinExistence type="predicted"/>
<organism evidence="2 3">
    <name type="scientific">Anaeramoeba ignava</name>
    <name type="common">Anaerobic marine amoeba</name>
    <dbReference type="NCBI Taxonomy" id="1746090"/>
    <lineage>
        <taxon>Eukaryota</taxon>
        <taxon>Metamonada</taxon>
        <taxon>Anaeramoebidae</taxon>
        <taxon>Anaeramoeba</taxon>
    </lineage>
</organism>
<accession>A0A9Q0LM94</accession>
<evidence type="ECO:0000313" key="2">
    <source>
        <dbReference type="EMBL" id="KAJ5075115.1"/>
    </source>
</evidence>
<reference evidence="2" key="1">
    <citation type="submission" date="2022-10" db="EMBL/GenBank/DDBJ databases">
        <title>Novel sulphate-reducing endosymbionts in the free-living metamonad Anaeramoeba.</title>
        <authorList>
            <person name="Jerlstrom-Hultqvist J."/>
            <person name="Cepicka I."/>
            <person name="Gallot-Lavallee L."/>
            <person name="Salas-Leiva D."/>
            <person name="Curtis B.A."/>
            <person name="Zahonova K."/>
            <person name="Pipaliya S."/>
            <person name="Dacks J."/>
            <person name="Roger A.J."/>
        </authorList>
    </citation>
    <scope>NUCLEOTIDE SEQUENCE</scope>
    <source>
        <strain evidence="2">BMAN</strain>
    </source>
</reference>
<dbReference type="InterPro" id="IPR036770">
    <property type="entry name" value="Ankyrin_rpt-contain_sf"/>
</dbReference>
<evidence type="ECO:0000256" key="1">
    <source>
        <dbReference type="PROSITE-ProRule" id="PRU00023"/>
    </source>
</evidence>